<gene>
    <name evidence="7" type="ORF">H0H81_007922</name>
</gene>
<feature type="domain" description="RING-type" evidence="6">
    <location>
        <begin position="33"/>
        <end position="83"/>
    </location>
</feature>
<dbReference type="AlphaFoldDB" id="A0A9P7K7D6"/>
<name>A0A9P7K7D6_9AGAR</name>
<evidence type="ECO:0000256" key="2">
    <source>
        <dbReference type="ARBA" id="ARBA00022771"/>
    </source>
</evidence>
<dbReference type="PROSITE" id="PS50089">
    <property type="entry name" value="ZF_RING_2"/>
    <property type="match status" value="1"/>
</dbReference>
<organism evidence="7 8">
    <name type="scientific">Sphagnurus paluster</name>
    <dbReference type="NCBI Taxonomy" id="117069"/>
    <lineage>
        <taxon>Eukaryota</taxon>
        <taxon>Fungi</taxon>
        <taxon>Dikarya</taxon>
        <taxon>Basidiomycota</taxon>
        <taxon>Agaricomycotina</taxon>
        <taxon>Agaricomycetes</taxon>
        <taxon>Agaricomycetidae</taxon>
        <taxon>Agaricales</taxon>
        <taxon>Tricholomatineae</taxon>
        <taxon>Lyophyllaceae</taxon>
        <taxon>Sphagnurus</taxon>
    </lineage>
</organism>
<dbReference type="PANTHER" id="PTHR45969">
    <property type="entry name" value="RING ZINC FINGER PROTEIN-RELATED"/>
    <property type="match status" value="1"/>
</dbReference>
<dbReference type="Proteomes" id="UP000717328">
    <property type="component" value="Unassembled WGS sequence"/>
</dbReference>
<feature type="region of interest" description="Disordered" evidence="5">
    <location>
        <begin position="167"/>
        <end position="201"/>
    </location>
</feature>
<sequence>MSIPDDVRDRISLALKELPVLKPKDLLNIEDSCPICLASFASIFEDVDPEAGVTKLVACNHVFCRKDLTQWIMSLHGNCPTCRNIFLDIRLPSDSDDESSDGGEYVPDDDFDEDEDDGFVDNEGFSDALDHLSEEMETDSAIEWDDAATDLDLADMDDLDAAEYMDDDDDLWGLTDGESSHVSESEGADDAAMESEGGIPLDTTTLDIELNLAVQDDPDVTVLSQLGQEEK</sequence>
<reference evidence="7" key="1">
    <citation type="submission" date="2021-02" db="EMBL/GenBank/DDBJ databases">
        <authorList>
            <person name="Nieuwenhuis M."/>
            <person name="Van De Peppel L.J.J."/>
        </authorList>
    </citation>
    <scope>NUCLEOTIDE SEQUENCE</scope>
    <source>
        <strain evidence="7">D49</strain>
    </source>
</reference>
<keyword evidence="2 4" id="KW-0863">Zinc-finger</keyword>
<evidence type="ECO:0000256" key="4">
    <source>
        <dbReference type="PROSITE-ProRule" id="PRU00175"/>
    </source>
</evidence>
<keyword evidence="1" id="KW-0479">Metal-binding</keyword>
<dbReference type="InterPro" id="IPR001841">
    <property type="entry name" value="Znf_RING"/>
</dbReference>
<reference evidence="7" key="2">
    <citation type="submission" date="2021-10" db="EMBL/GenBank/DDBJ databases">
        <title>Phylogenomics reveals ancestral predisposition of the termite-cultivated fungus Termitomyces towards a domesticated lifestyle.</title>
        <authorList>
            <person name="Auxier B."/>
            <person name="Grum-Grzhimaylo A."/>
            <person name="Cardenas M.E."/>
            <person name="Lodge J.D."/>
            <person name="Laessoe T."/>
            <person name="Pedersen O."/>
            <person name="Smith M.E."/>
            <person name="Kuyper T.W."/>
            <person name="Franco-Molano E.A."/>
            <person name="Baroni T.J."/>
            <person name="Aanen D.K."/>
        </authorList>
    </citation>
    <scope>NUCLEOTIDE SEQUENCE</scope>
    <source>
        <strain evidence="7">D49</strain>
    </source>
</reference>
<dbReference type="OrthoDB" id="8062037at2759"/>
<feature type="region of interest" description="Disordered" evidence="5">
    <location>
        <begin position="93"/>
        <end position="125"/>
    </location>
</feature>
<feature type="compositionally biased region" description="Acidic residues" evidence="5">
    <location>
        <begin position="94"/>
        <end position="120"/>
    </location>
</feature>
<dbReference type="PANTHER" id="PTHR45969:SF69">
    <property type="entry name" value="FINGER DOMAIN PROTEIN, PUTATIVE (AFU_ORTHOLOGUE AFUA_3G12190)-RELATED"/>
    <property type="match status" value="1"/>
</dbReference>
<dbReference type="Pfam" id="PF13639">
    <property type="entry name" value="zf-RING_2"/>
    <property type="match status" value="1"/>
</dbReference>
<proteinExistence type="predicted"/>
<dbReference type="GO" id="GO:0061630">
    <property type="term" value="F:ubiquitin protein ligase activity"/>
    <property type="evidence" value="ECO:0007669"/>
    <property type="project" value="TreeGrafter"/>
</dbReference>
<dbReference type="EMBL" id="JABCKI010005735">
    <property type="protein sequence ID" value="KAG5639014.1"/>
    <property type="molecule type" value="Genomic_DNA"/>
</dbReference>
<dbReference type="Gene3D" id="3.30.40.10">
    <property type="entry name" value="Zinc/RING finger domain, C3HC4 (zinc finger)"/>
    <property type="match status" value="1"/>
</dbReference>
<protein>
    <recommendedName>
        <fullName evidence="6">RING-type domain-containing protein</fullName>
    </recommendedName>
</protein>
<accession>A0A9P7K7D6</accession>
<keyword evidence="3" id="KW-0862">Zinc</keyword>
<dbReference type="InterPro" id="IPR013083">
    <property type="entry name" value="Znf_RING/FYVE/PHD"/>
</dbReference>
<evidence type="ECO:0000256" key="1">
    <source>
        <dbReference type="ARBA" id="ARBA00022723"/>
    </source>
</evidence>
<evidence type="ECO:0000256" key="3">
    <source>
        <dbReference type="ARBA" id="ARBA00022833"/>
    </source>
</evidence>
<evidence type="ECO:0000256" key="5">
    <source>
        <dbReference type="SAM" id="MobiDB-lite"/>
    </source>
</evidence>
<dbReference type="SUPFAM" id="SSF57850">
    <property type="entry name" value="RING/U-box"/>
    <property type="match status" value="1"/>
</dbReference>
<evidence type="ECO:0000313" key="8">
    <source>
        <dbReference type="Proteomes" id="UP000717328"/>
    </source>
</evidence>
<dbReference type="GO" id="GO:0016567">
    <property type="term" value="P:protein ubiquitination"/>
    <property type="evidence" value="ECO:0007669"/>
    <property type="project" value="TreeGrafter"/>
</dbReference>
<evidence type="ECO:0000259" key="6">
    <source>
        <dbReference type="PROSITE" id="PS50089"/>
    </source>
</evidence>
<keyword evidence="8" id="KW-1185">Reference proteome</keyword>
<dbReference type="GO" id="GO:0008270">
    <property type="term" value="F:zinc ion binding"/>
    <property type="evidence" value="ECO:0007669"/>
    <property type="project" value="UniProtKB-KW"/>
</dbReference>
<evidence type="ECO:0000313" key="7">
    <source>
        <dbReference type="EMBL" id="KAG5639014.1"/>
    </source>
</evidence>
<comment type="caution">
    <text evidence="7">The sequence shown here is derived from an EMBL/GenBank/DDBJ whole genome shotgun (WGS) entry which is preliminary data.</text>
</comment>